<reference evidence="1" key="1">
    <citation type="submission" date="2014-11" db="EMBL/GenBank/DDBJ databases">
        <authorList>
            <person name="Amaro Gonzalez C."/>
        </authorList>
    </citation>
    <scope>NUCLEOTIDE SEQUENCE</scope>
</reference>
<name>A0A0E9WPE2_ANGAN</name>
<dbReference type="EMBL" id="GBXM01017137">
    <property type="protein sequence ID" value="JAH91440.1"/>
    <property type="molecule type" value="Transcribed_RNA"/>
</dbReference>
<proteinExistence type="predicted"/>
<dbReference type="AlphaFoldDB" id="A0A0E9WPE2"/>
<organism evidence="1">
    <name type="scientific">Anguilla anguilla</name>
    <name type="common">European freshwater eel</name>
    <name type="synonym">Muraena anguilla</name>
    <dbReference type="NCBI Taxonomy" id="7936"/>
    <lineage>
        <taxon>Eukaryota</taxon>
        <taxon>Metazoa</taxon>
        <taxon>Chordata</taxon>
        <taxon>Craniata</taxon>
        <taxon>Vertebrata</taxon>
        <taxon>Euteleostomi</taxon>
        <taxon>Actinopterygii</taxon>
        <taxon>Neopterygii</taxon>
        <taxon>Teleostei</taxon>
        <taxon>Anguilliformes</taxon>
        <taxon>Anguillidae</taxon>
        <taxon>Anguilla</taxon>
    </lineage>
</organism>
<protein>
    <submittedName>
        <fullName evidence="1">Uncharacterized protein</fullName>
    </submittedName>
</protein>
<reference evidence="1" key="2">
    <citation type="journal article" date="2015" name="Fish Shellfish Immunol.">
        <title>Early steps in the European eel (Anguilla anguilla)-Vibrio vulnificus interaction in the gills: Role of the RtxA13 toxin.</title>
        <authorList>
            <person name="Callol A."/>
            <person name="Pajuelo D."/>
            <person name="Ebbesson L."/>
            <person name="Teles M."/>
            <person name="MacKenzie S."/>
            <person name="Amaro C."/>
        </authorList>
    </citation>
    <scope>NUCLEOTIDE SEQUENCE</scope>
</reference>
<sequence length="36" mass="4047">MKIINVIVIKATTVGAVTTMMKLKMMQSLIDRKIII</sequence>
<evidence type="ECO:0000313" key="1">
    <source>
        <dbReference type="EMBL" id="JAH91440.1"/>
    </source>
</evidence>
<accession>A0A0E9WPE2</accession>